<organism evidence="1 2">
    <name type="scientific">Auriscalpium vulgare</name>
    <dbReference type="NCBI Taxonomy" id="40419"/>
    <lineage>
        <taxon>Eukaryota</taxon>
        <taxon>Fungi</taxon>
        <taxon>Dikarya</taxon>
        <taxon>Basidiomycota</taxon>
        <taxon>Agaricomycotina</taxon>
        <taxon>Agaricomycetes</taxon>
        <taxon>Russulales</taxon>
        <taxon>Auriscalpiaceae</taxon>
        <taxon>Auriscalpium</taxon>
    </lineage>
</organism>
<accession>A0ACB8RWS2</accession>
<protein>
    <submittedName>
        <fullName evidence="1">DUF1764-domain-containing protein</fullName>
    </submittedName>
</protein>
<dbReference type="Proteomes" id="UP000814033">
    <property type="component" value="Unassembled WGS sequence"/>
</dbReference>
<dbReference type="EMBL" id="MU275888">
    <property type="protein sequence ID" value="KAI0048348.1"/>
    <property type="molecule type" value="Genomic_DNA"/>
</dbReference>
<evidence type="ECO:0000313" key="2">
    <source>
        <dbReference type="Proteomes" id="UP000814033"/>
    </source>
</evidence>
<comment type="caution">
    <text evidence="1">The sequence shown here is derived from an EMBL/GenBank/DDBJ whole genome shotgun (WGS) entry which is preliminary data.</text>
</comment>
<name>A0ACB8RWS2_9AGAM</name>
<proteinExistence type="predicted"/>
<evidence type="ECO:0000313" key="1">
    <source>
        <dbReference type="EMBL" id="KAI0048348.1"/>
    </source>
</evidence>
<reference evidence="1" key="2">
    <citation type="journal article" date="2022" name="New Phytol.">
        <title>Evolutionary transition to the ectomycorrhizal habit in the genomes of a hyperdiverse lineage of mushroom-forming fungi.</title>
        <authorList>
            <person name="Looney B."/>
            <person name="Miyauchi S."/>
            <person name="Morin E."/>
            <person name="Drula E."/>
            <person name="Courty P.E."/>
            <person name="Kohler A."/>
            <person name="Kuo A."/>
            <person name="LaButti K."/>
            <person name="Pangilinan J."/>
            <person name="Lipzen A."/>
            <person name="Riley R."/>
            <person name="Andreopoulos W."/>
            <person name="He G."/>
            <person name="Johnson J."/>
            <person name="Nolan M."/>
            <person name="Tritt A."/>
            <person name="Barry K.W."/>
            <person name="Grigoriev I.V."/>
            <person name="Nagy L.G."/>
            <person name="Hibbett D."/>
            <person name="Henrissat B."/>
            <person name="Matheny P.B."/>
            <person name="Labbe J."/>
            <person name="Martin F.M."/>
        </authorList>
    </citation>
    <scope>NUCLEOTIDE SEQUENCE</scope>
    <source>
        <strain evidence="1">FP105234-sp</strain>
    </source>
</reference>
<sequence length="140" mass="15299">MPASEIDDIFASKPTTPSLQRTKKKKDKKRKRLTADPDPVSTAPTASASAVVPETVVDPSVAASRAPSQPEKRKRSKAEVPSPAKKVKHSEDEARFKDSRGTGPRRKTEEGFSIFKEDELDIRPEAGGTPLCPFDCDCCF</sequence>
<gene>
    <name evidence="1" type="ORF">FA95DRAFT_1092833</name>
</gene>
<keyword evidence="2" id="KW-1185">Reference proteome</keyword>
<reference evidence="1" key="1">
    <citation type="submission" date="2021-02" db="EMBL/GenBank/DDBJ databases">
        <authorList>
            <consortium name="DOE Joint Genome Institute"/>
            <person name="Ahrendt S."/>
            <person name="Looney B.P."/>
            <person name="Miyauchi S."/>
            <person name="Morin E."/>
            <person name="Drula E."/>
            <person name="Courty P.E."/>
            <person name="Chicoki N."/>
            <person name="Fauchery L."/>
            <person name="Kohler A."/>
            <person name="Kuo A."/>
            <person name="Labutti K."/>
            <person name="Pangilinan J."/>
            <person name="Lipzen A."/>
            <person name="Riley R."/>
            <person name="Andreopoulos W."/>
            <person name="He G."/>
            <person name="Johnson J."/>
            <person name="Barry K.W."/>
            <person name="Grigoriev I.V."/>
            <person name="Nagy L."/>
            <person name="Hibbett D."/>
            <person name="Henrissat B."/>
            <person name="Matheny P.B."/>
            <person name="Labbe J."/>
            <person name="Martin F."/>
        </authorList>
    </citation>
    <scope>NUCLEOTIDE SEQUENCE</scope>
    <source>
        <strain evidence="1">FP105234-sp</strain>
    </source>
</reference>